<dbReference type="Gene3D" id="1.20.200.10">
    <property type="entry name" value="Fumarase/aspartase (Central domain)"/>
    <property type="match status" value="1"/>
</dbReference>
<dbReference type="InterPro" id="IPR009049">
    <property type="entry name" value="Argininosuccinate_lyase"/>
</dbReference>
<keyword evidence="4 6" id="KW-0028">Amino-acid biosynthesis</keyword>
<dbReference type="CDD" id="cd01359">
    <property type="entry name" value="Argininosuccinate_lyase"/>
    <property type="match status" value="1"/>
</dbReference>
<dbReference type="InterPro" id="IPR020557">
    <property type="entry name" value="Fumarate_lyase_CS"/>
</dbReference>
<evidence type="ECO:0000256" key="2">
    <source>
        <dbReference type="ARBA" id="ARBA00012338"/>
    </source>
</evidence>
<dbReference type="SUPFAM" id="SSF48557">
    <property type="entry name" value="L-aspartase-like"/>
    <property type="match status" value="1"/>
</dbReference>
<dbReference type="InterPro" id="IPR000362">
    <property type="entry name" value="Fumarate_lyase_fam"/>
</dbReference>
<proteinExistence type="inferred from homology"/>
<keyword evidence="5 6" id="KW-0456">Lyase</keyword>
<keyword evidence="10" id="KW-1185">Reference proteome</keyword>
<organism evidence="9 10">
    <name type="scientific">Clostridium tarantellae</name>
    <dbReference type="NCBI Taxonomy" id="39493"/>
    <lineage>
        <taxon>Bacteria</taxon>
        <taxon>Bacillati</taxon>
        <taxon>Bacillota</taxon>
        <taxon>Clostridia</taxon>
        <taxon>Eubacteriales</taxon>
        <taxon>Clostridiaceae</taxon>
        <taxon>Clostridium</taxon>
    </lineage>
</organism>
<comment type="similarity">
    <text evidence="6">Belongs to the lyase 1 family. Argininosuccinate lyase subfamily.</text>
</comment>
<name>A0A6I1MJL2_9CLOT</name>
<comment type="catalytic activity">
    <reaction evidence="6">
        <text>2-(N(omega)-L-arginino)succinate = fumarate + L-arginine</text>
        <dbReference type="Rhea" id="RHEA:24020"/>
        <dbReference type="ChEBI" id="CHEBI:29806"/>
        <dbReference type="ChEBI" id="CHEBI:32682"/>
        <dbReference type="ChEBI" id="CHEBI:57472"/>
        <dbReference type="EC" id="4.3.2.1"/>
    </reaction>
</comment>
<evidence type="ECO:0000256" key="6">
    <source>
        <dbReference type="HAMAP-Rule" id="MF_00006"/>
    </source>
</evidence>
<dbReference type="UniPathway" id="UPA00068">
    <property type="reaction ID" value="UER00114"/>
</dbReference>
<dbReference type="InterPro" id="IPR024083">
    <property type="entry name" value="Fumarase/histidase_N"/>
</dbReference>
<dbReference type="InterPro" id="IPR029419">
    <property type="entry name" value="Arg_succ_lyase_C"/>
</dbReference>
<dbReference type="GO" id="GO:0005829">
    <property type="term" value="C:cytosol"/>
    <property type="evidence" value="ECO:0007669"/>
    <property type="project" value="TreeGrafter"/>
</dbReference>
<dbReference type="Gene3D" id="1.10.40.30">
    <property type="entry name" value="Fumarase/aspartase (C-terminal domain)"/>
    <property type="match status" value="1"/>
</dbReference>
<dbReference type="PANTHER" id="PTHR43814">
    <property type="entry name" value="ARGININOSUCCINATE LYASE"/>
    <property type="match status" value="1"/>
</dbReference>
<dbReference type="FunFam" id="1.10.275.10:FF:000002">
    <property type="entry name" value="Argininosuccinate lyase"/>
    <property type="match status" value="1"/>
</dbReference>
<dbReference type="GO" id="GO:0042450">
    <property type="term" value="P:L-arginine biosynthetic process via ornithine"/>
    <property type="evidence" value="ECO:0007669"/>
    <property type="project" value="UniProtKB-UniRule"/>
</dbReference>
<dbReference type="GO" id="GO:0004056">
    <property type="term" value="F:argininosuccinate lyase activity"/>
    <property type="evidence" value="ECO:0007669"/>
    <property type="project" value="UniProtKB-UniRule"/>
</dbReference>
<dbReference type="Pfam" id="PF00206">
    <property type="entry name" value="Lyase_1"/>
    <property type="match status" value="1"/>
</dbReference>
<dbReference type="Gene3D" id="1.10.275.10">
    <property type="entry name" value="Fumarase/aspartase (N-terminal domain)"/>
    <property type="match status" value="1"/>
</dbReference>
<dbReference type="FunFam" id="1.10.40.30:FF:000001">
    <property type="entry name" value="Argininosuccinate lyase"/>
    <property type="match status" value="1"/>
</dbReference>
<dbReference type="InterPro" id="IPR008948">
    <property type="entry name" value="L-Aspartase-like"/>
</dbReference>
<accession>A0A6I1MJL2</accession>
<gene>
    <name evidence="6 9" type="primary">argH</name>
    <name evidence="9" type="ORF">GBZ86_02350</name>
</gene>
<dbReference type="RefSeq" id="WP_152887385.1">
    <property type="nucleotide sequence ID" value="NZ_WHJC01000013.1"/>
</dbReference>
<dbReference type="OrthoDB" id="9769623at2"/>
<sequence length="467" mass="53386">MKLWGGRFEKDTSEELNDFNSSIHVDSRMYLEDISGSIAHVTMLSKCNIISKKDSDLIVNALKEILMDIEENKCRFSKDAEDIHMNIETLLIEKIGDVGKKLHTARSRNDQVALDIRMYLKKEIRNISELLLNLQKVLLDLGRENVKTIMPGYTHLQRAQGITFSHHLMAYSEMFKRDYERLEDCYKRVNSMPLGSAALATTTYSIDRNLVKELLDFESVTKNSIDSVSDRDFVIELANDLSLIMMHLSRFSEEIILWCSSEFSFLSLDDEYSTGSSIMPQKKNPDVAELVRGKTGRVYGNLMALLTVMKALPLAYNKDMQEDKELIFDSIDTVKSCLPIFGAMLKTCKVNKDNMKKACYEGFINATDLADYLCKQGIPFRDAHKILGEMVSYCINNEKKLEELSLSELKDFSKIFNNDVYEVLDVNNSVEARDIIGGPSSKQINLLLDELENYLKIKSEHSNFKIK</sequence>
<keyword evidence="6" id="KW-0963">Cytoplasm</keyword>
<keyword evidence="3 6" id="KW-0055">Arginine biosynthesis</keyword>
<evidence type="ECO:0000256" key="1">
    <source>
        <dbReference type="ARBA" id="ARBA00004941"/>
    </source>
</evidence>
<dbReference type="Proteomes" id="UP000430345">
    <property type="component" value="Unassembled WGS sequence"/>
</dbReference>
<feature type="domain" description="Argininosuccinate lyase C-terminal" evidence="8">
    <location>
        <begin position="363"/>
        <end position="431"/>
    </location>
</feature>
<dbReference type="EMBL" id="WHJC01000013">
    <property type="protein sequence ID" value="MPQ42598.1"/>
    <property type="molecule type" value="Genomic_DNA"/>
</dbReference>
<comment type="pathway">
    <text evidence="1 6">Amino-acid biosynthesis; L-arginine biosynthesis; L-arginine from L-ornithine and carbamoyl phosphate: step 3/3.</text>
</comment>
<evidence type="ECO:0000259" key="7">
    <source>
        <dbReference type="Pfam" id="PF00206"/>
    </source>
</evidence>
<reference evidence="9 10" key="1">
    <citation type="submission" date="2019-10" db="EMBL/GenBank/DDBJ databases">
        <title>The Genome Sequence of Clostridium tarantellae Isolated from Fish Brain.</title>
        <authorList>
            <person name="Bano L."/>
            <person name="Kiel M."/>
            <person name="Sales G."/>
            <person name="Doxey A.C."/>
            <person name="Mansfield M.J."/>
            <person name="Schiavone M."/>
            <person name="Rossetto O."/>
            <person name="Pirazzini M."/>
            <person name="Dobrindt U."/>
            <person name="Montecucco C."/>
        </authorList>
    </citation>
    <scope>NUCLEOTIDE SEQUENCE [LARGE SCALE GENOMIC DNA]</scope>
    <source>
        <strain evidence="9 10">DSM 3997</strain>
    </source>
</reference>
<dbReference type="InterPro" id="IPR022761">
    <property type="entry name" value="Fumarate_lyase_N"/>
</dbReference>
<dbReference type="FunFam" id="1.20.200.10:FF:000002">
    <property type="entry name" value="Argininosuccinate lyase"/>
    <property type="match status" value="1"/>
</dbReference>
<dbReference type="NCBIfam" id="TIGR00838">
    <property type="entry name" value="argH"/>
    <property type="match status" value="1"/>
</dbReference>
<dbReference type="Pfam" id="PF14698">
    <property type="entry name" value="ASL_C2"/>
    <property type="match status" value="1"/>
</dbReference>
<dbReference type="EC" id="4.3.2.1" evidence="2 6"/>
<evidence type="ECO:0000256" key="3">
    <source>
        <dbReference type="ARBA" id="ARBA00022571"/>
    </source>
</evidence>
<evidence type="ECO:0000259" key="8">
    <source>
        <dbReference type="Pfam" id="PF14698"/>
    </source>
</evidence>
<comment type="subcellular location">
    <subcellularLocation>
        <location evidence="6">Cytoplasm</location>
    </subcellularLocation>
</comment>
<protein>
    <recommendedName>
        <fullName evidence="2 6">Argininosuccinate lyase</fullName>
        <shortName evidence="6">ASAL</shortName>
        <ecNumber evidence="2 6">4.3.2.1</ecNumber>
    </recommendedName>
    <alternativeName>
        <fullName evidence="6">Arginosuccinase</fullName>
    </alternativeName>
</protein>
<dbReference type="AlphaFoldDB" id="A0A6I1MJL2"/>
<comment type="caution">
    <text evidence="9">The sequence shown here is derived from an EMBL/GenBank/DDBJ whole genome shotgun (WGS) entry which is preliminary data.</text>
</comment>
<dbReference type="PANTHER" id="PTHR43814:SF1">
    <property type="entry name" value="ARGININOSUCCINATE LYASE"/>
    <property type="match status" value="1"/>
</dbReference>
<dbReference type="HAMAP" id="MF_00006">
    <property type="entry name" value="Arg_succ_lyase"/>
    <property type="match status" value="1"/>
</dbReference>
<dbReference type="PROSITE" id="PS00163">
    <property type="entry name" value="FUMARATE_LYASES"/>
    <property type="match status" value="1"/>
</dbReference>
<dbReference type="PRINTS" id="PR00145">
    <property type="entry name" value="ARGSUCLYASE"/>
</dbReference>
<evidence type="ECO:0000256" key="5">
    <source>
        <dbReference type="ARBA" id="ARBA00023239"/>
    </source>
</evidence>
<dbReference type="PRINTS" id="PR00149">
    <property type="entry name" value="FUMRATELYASE"/>
</dbReference>
<evidence type="ECO:0000313" key="9">
    <source>
        <dbReference type="EMBL" id="MPQ42598.1"/>
    </source>
</evidence>
<evidence type="ECO:0000256" key="4">
    <source>
        <dbReference type="ARBA" id="ARBA00022605"/>
    </source>
</evidence>
<feature type="domain" description="Fumarate lyase N-terminal" evidence="7">
    <location>
        <begin position="6"/>
        <end position="300"/>
    </location>
</feature>
<evidence type="ECO:0000313" key="10">
    <source>
        <dbReference type="Proteomes" id="UP000430345"/>
    </source>
</evidence>